<dbReference type="GO" id="GO:0003955">
    <property type="term" value="F:NAD(P)H dehydrogenase (quinone) activity"/>
    <property type="evidence" value="ECO:0007669"/>
    <property type="project" value="TreeGrafter"/>
</dbReference>
<dbReference type="STRING" id="58117.SAMN05421833_11218"/>
<reference evidence="7" key="1">
    <citation type="submission" date="2017-01" db="EMBL/GenBank/DDBJ databases">
        <authorList>
            <person name="Varghese N."/>
            <person name="Submissions S."/>
        </authorList>
    </citation>
    <scope>NUCLEOTIDE SEQUENCE [LARGE SCALE GENOMIC DNA]</scope>
    <source>
        <strain evidence="7">ATCC 12950</strain>
    </source>
</reference>
<dbReference type="SUPFAM" id="SSF55424">
    <property type="entry name" value="FAD/NAD-linked reductases, dimerisation (C-terminal) domain"/>
    <property type="match status" value="1"/>
</dbReference>
<keyword evidence="3" id="KW-0274">FAD</keyword>
<protein>
    <submittedName>
        <fullName evidence="6">Pyruvate/2-oxoglutarate dehydrogenase complex, dihydrolipoamide dehydrogenase (E3) component</fullName>
    </submittedName>
</protein>
<dbReference type="EMBL" id="FTNI01000012">
    <property type="protein sequence ID" value="SIR63526.1"/>
    <property type="molecule type" value="Genomic_DNA"/>
</dbReference>
<evidence type="ECO:0000313" key="7">
    <source>
        <dbReference type="Proteomes" id="UP000186096"/>
    </source>
</evidence>
<evidence type="ECO:0000259" key="4">
    <source>
        <dbReference type="Pfam" id="PF02852"/>
    </source>
</evidence>
<dbReference type="Proteomes" id="UP000186096">
    <property type="component" value="Unassembled WGS sequence"/>
</dbReference>
<dbReference type="InterPro" id="IPR016156">
    <property type="entry name" value="FAD/NAD-linked_Rdtase_dimer_sf"/>
</dbReference>
<dbReference type="PRINTS" id="PR00411">
    <property type="entry name" value="PNDRDTASEI"/>
</dbReference>
<evidence type="ECO:0000256" key="1">
    <source>
        <dbReference type="ARBA" id="ARBA00001974"/>
    </source>
</evidence>
<accession>A0A1N7CIT4</accession>
<keyword evidence="2" id="KW-0285">Flavoprotein</keyword>
<dbReference type="AlphaFoldDB" id="A0A1N7CIT4"/>
<dbReference type="PRINTS" id="PR00368">
    <property type="entry name" value="FADPNR"/>
</dbReference>
<dbReference type="InterPro" id="IPR004099">
    <property type="entry name" value="Pyr_nucl-diS_OxRdtase_dimer"/>
</dbReference>
<dbReference type="Gene3D" id="3.30.390.30">
    <property type="match status" value="1"/>
</dbReference>
<dbReference type="Gene3D" id="3.50.50.60">
    <property type="entry name" value="FAD/NAD(P)-binding domain"/>
    <property type="match status" value="2"/>
</dbReference>
<feature type="domain" description="FAD/NAD(P)-binding" evidence="5">
    <location>
        <begin position="6"/>
        <end position="284"/>
    </location>
</feature>
<dbReference type="Pfam" id="PF07992">
    <property type="entry name" value="Pyr_redox_2"/>
    <property type="match status" value="1"/>
</dbReference>
<evidence type="ECO:0000259" key="5">
    <source>
        <dbReference type="Pfam" id="PF07992"/>
    </source>
</evidence>
<dbReference type="PANTHER" id="PTHR43014">
    <property type="entry name" value="MERCURIC REDUCTASE"/>
    <property type="match status" value="1"/>
</dbReference>
<evidence type="ECO:0000256" key="3">
    <source>
        <dbReference type="ARBA" id="ARBA00022827"/>
    </source>
</evidence>
<proteinExistence type="predicted"/>
<evidence type="ECO:0000313" key="6">
    <source>
        <dbReference type="EMBL" id="SIR63526.1"/>
    </source>
</evidence>
<comment type="cofactor">
    <cofactor evidence="1">
        <name>FAD</name>
        <dbReference type="ChEBI" id="CHEBI:57692"/>
    </cofactor>
</comment>
<dbReference type="SUPFAM" id="SSF51905">
    <property type="entry name" value="FAD/NAD(P)-binding domain"/>
    <property type="match status" value="1"/>
</dbReference>
<name>A0A1N7CIT4_9ACTN</name>
<dbReference type="InterPro" id="IPR023753">
    <property type="entry name" value="FAD/NAD-binding_dom"/>
</dbReference>
<dbReference type="Pfam" id="PF02852">
    <property type="entry name" value="Pyr_redox_dim"/>
    <property type="match status" value="1"/>
</dbReference>
<sequence>MEKHLVGGECPYYGCIPSKIMLRAAETLAEARRAEAIAGDVDVRPDWRRVAERISTEATDGWSDTAAVIRLQQAGATVLHGHGRLAGPHQVEVEHPDGRTTRYSARTGIILNPGTRPALPTIDGLAATPYWTNRDAVQTRTLPRSLIVLGGGATAAELAQAIARFGADVTIVETGTRLLKREEPEASEALRMALENDGIRVLLGSHTMRVDYDDAFTVSLRDGALLHAERLLLATGRTPNLEDIGLETLNLAPESVQVGDDLTIGDRLWLIGDAAGQGAYTHVSMHHSEIVHRQILGLAGQTTASPVVPRVTFTDPEIAAVGFTEDQARASGLAVASAHADLGSRGFTHGEGARAGFVKLVADTQRQALVGATAVGPYAGEVLSMLALAVHAEVPIAKLKSMIYAYPTFHRAVSAALTDL</sequence>
<feature type="domain" description="Pyridine nucleotide-disulphide oxidoreductase dimerisation" evidence="4">
    <location>
        <begin position="308"/>
        <end position="414"/>
    </location>
</feature>
<dbReference type="PANTHER" id="PTHR43014:SF2">
    <property type="entry name" value="MERCURIC REDUCTASE"/>
    <property type="match status" value="1"/>
</dbReference>
<gene>
    <name evidence="6" type="ORF">SAMN05421833_11218</name>
</gene>
<evidence type="ECO:0000256" key="2">
    <source>
        <dbReference type="ARBA" id="ARBA00022630"/>
    </source>
</evidence>
<dbReference type="InterPro" id="IPR036188">
    <property type="entry name" value="FAD/NAD-bd_sf"/>
</dbReference>
<keyword evidence="6" id="KW-0670">Pyruvate</keyword>
<dbReference type="GO" id="GO:0050660">
    <property type="term" value="F:flavin adenine dinucleotide binding"/>
    <property type="evidence" value="ECO:0007669"/>
    <property type="project" value="TreeGrafter"/>
</dbReference>
<organism evidence="6 7">
    <name type="scientific">Microbispora rosea</name>
    <dbReference type="NCBI Taxonomy" id="58117"/>
    <lineage>
        <taxon>Bacteria</taxon>
        <taxon>Bacillati</taxon>
        <taxon>Actinomycetota</taxon>
        <taxon>Actinomycetes</taxon>
        <taxon>Streptosporangiales</taxon>
        <taxon>Streptosporangiaceae</taxon>
        <taxon>Microbispora</taxon>
    </lineage>
</organism>
<keyword evidence="7" id="KW-1185">Reference proteome</keyword>